<dbReference type="EMBL" id="CAKKTJ010000168">
    <property type="protein sequence ID" value="CAH0477212.1"/>
    <property type="molecule type" value="Genomic_DNA"/>
</dbReference>
<dbReference type="AlphaFoldDB" id="A0AAU9L2P6"/>
<name>A0AAU9L2P6_9STRA</name>
<reference evidence="1" key="1">
    <citation type="submission" date="2021-11" db="EMBL/GenBank/DDBJ databases">
        <authorList>
            <person name="Islam A."/>
            <person name="Islam S."/>
            <person name="Flora M.S."/>
            <person name="Rahman M."/>
            <person name="Ziaur R.M."/>
            <person name="Epstein J.H."/>
            <person name="Hassan M."/>
            <person name="Klassen M."/>
            <person name="Woodard K."/>
            <person name="Webb A."/>
            <person name="Webby R.J."/>
            <person name="El Zowalaty M.E."/>
        </authorList>
    </citation>
    <scope>NUCLEOTIDE SEQUENCE</scope>
    <source>
        <strain evidence="1">Pbs3</strain>
    </source>
</reference>
<accession>A0AAU9L2P6</accession>
<organism evidence="1 2">
    <name type="scientific">Peronospora belbahrii</name>
    <dbReference type="NCBI Taxonomy" id="622444"/>
    <lineage>
        <taxon>Eukaryota</taxon>
        <taxon>Sar</taxon>
        <taxon>Stramenopiles</taxon>
        <taxon>Oomycota</taxon>
        <taxon>Peronosporomycetes</taxon>
        <taxon>Peronosporales</taxon>
        <taxon>Peronosporaceae</taxon>
        <taxon>Peronospora</taxon>
    </lineage>
</organism>
<comment type="caution">
    <text evidence="1">The sequence shown here is derived from an EMBL/GenBank/DDBJ whole genome shotgun (WGS) entry which is preliminary data.</text>
</comment>
<dbReference type="Proteomes" id="UP001160483">
    <property type="component" value="Unassembled WGS sequence"/>
</dbReference>
<sequence length="535" mass="59185">MKTWSEEWKAARLRLHLRDKQLIQGETVNMQVCADVMLSSSGSKTLHNKLKETETATQLLQRWREHCDGACVHIQVIEVSKPDSDATSSALSPAILFRQETQIIHVSLDDAGNSEAELVVMLGIHFDLTIHHEFWDRSVLLTVHMTPKIGVVHVAEGANSLGLLSIGLRDPAGASLLRDEWARSQLLSLTRKKAQPTPLMTRRVEQRIVVTKPLQLEVNIRELAERRVGILAQASNTHSKLALAVTDVHIHLDQSLQAQDAASGEVSRFCIVSGDQVPFPVMLQPQECYNFLFVLEPTEVMMREESGDDEQGTVMSTTLQKKFESPVAHRASSTQQHALLKLSWQANAVSMNDITEDHTIVWCPKVPSHSFFSSLLSGENEPQTDFQSLVTYVLKGHVKQGEKPNADFKCVRLLPDSALQTTIVPLASSISIGDAAKVCVTVTNRSMRSDFDLTLVLPTRSKDGGGRTDGAAAPAAVGFESSHRLGLVRPGMSIRKCLHLAFLRLGKCKMGPLVLVDHLTHTCFVSDDWKVFVRL</sequence>
<evidence type="ECO:0000313" key="2">
    <source>
        <dbReference type="Proteomes" id="UP001160483"/>
    </source>
</evidence>
<proteinExistence type="predicted"/>
<protein>
    <recommendedName>
        <fullName evidence="3">Trafficking protein particle complex subunit 11 C-terminal domain-containing protein</fullName>
    </recommendedName>
</protein>
<evidence type="ECO:0000313" key="1">
    <source>
        <dbReference type="EMBL" id="CAH0477212.1"/>
    </source>
</evidence>
<evidence type="ECO:0008006" key="3">
    <source>
        <dbReference type="Google" id="ProtNLM"/>
    </source>
</evidence>
<gene>
    <name evidence="1" type="ORF">PBS003_LOCUS3962</name>
</gene>